<evidence type="ECO:0000313" key="2">
    <source>
        <dbReference type="Proteomes" id="UP001197093"/>
    </source>
</evidence>
<reference evidence="1" key="1">
    <citation type="submission" date="2023-02" db="EMBL/GenBank/DDBJ databases">
        <authorList>
            <person name="Palmer J.M."/>
        </authorList>
    </citation>
    <scope>NUCLEOTIDE SEQUENCE</scope>
    <source>
        <strain evidence="1">FW57</strain>
    </source>
</reference>
<protein>
    <submittedName>
        <fullName evidence="1">Uncharacterized protein</fullName>
    </submittedName>
</protein>
<comment type="caution">
    <text evidence="1">The sequence shown here is derived from an EMBL/GenBank/DDBJ whole genome shotgun (WGS) entry which is preliminary data.</text>
</comment>
<dbReference type="Proteomes" id="UP001197093">
    <property type="component" value="Unassembled WGS sequence"/>
</dbReference>
<dbReference type="AlphaFoldDB" id="A0AAD4I3B8"/>
<name>A0AAD4I3B8_9PEZI</name>
<keyword evidence="2" id="KW-1185">Reference proteome</keyword>
<evidence type="ECO:0000313" key="1">
    <source>
        <dbReference type="EMBL" id="KAG7294047.1"/>
    </source>
</evidence>
<gene>
    <name evidence="1" type="ORF">NEMBOFW57_004109</name>
</gene>
<accession>A0AAD4I3B8</accession>
<dbReference type="EMBL" id="JAHCVI010000001">
    <property type="protein sequence ID" value="KAG7294047.1"/>
    <property type="molecule type" value="Genomic_DNA"/>
</dbReference>
<proteinExistence type="predicted"/>
<organism evidence="1 2">
    <name type="scientific">Staphylotrichum longicolle</name>
    <dbReference type="NCBI Taxonomy" id="669026"/>
    <lineage>
        <taxon>Eukaryota</taxon>
        <taxon>Fungi</taxon>
        <taxon>Dikarya</taxon>
        <taxon>Ascomycota</taxon>
        <taxon>Pezizomycotina</taxon>
        <taxon>Sordariomycetes</taxon>
        <taxon>Sordariomycetidae</taxon>
        <taxon>Sordariales</taxon>
        <taxon>Chaetomiaceae</taxon>
        <taxon>Staphylotrichum</taxon>
    </lineage>
</organism>
<sequence>MRKTLSENLDGFDDSENELDVLRIYHNSRFIGLKAWAGLPNLIGFAASTDARVKQAFNAAVVRCAFSYGCYQMEVFQVQLRNCLSMHHSMGRAIPDDGHLAIRASVMLPRKLPRETNGICPPVKCANNASPAPMRGRYSESLYGYEYKQNWRRLPPPVAGAVCGR</sequence>